<accession>A0A3M6UL93</accession>
<dbReference type="InterPro" id="IPR019261">
    <property type="entry name" value="PARG_cat_microbial"/>
</dbReference>
<evidence type="ECO:0000313" key="3">
    <source>
        <dbReference type="Proteomes" id="UP000275408"/>
    </source>
</evidence>
<dbReference type="STRING" id="46731.A0A3M6UL93"/>
<feature type="non-terminal residue" evidence="2">
    <location>
        <position position="1"/>
    </location>
</feature>
<dbReference type="NCBIfam" id="TIGR02452">
    <property type="entry name" value="TIGR02452 family protein"/>
    <property type="match status" value="1"/>
</dbReference>
<dbReference type="InterPro" id="IPR043472">
    <property type="entry name" value="Macro_dom-like"/>
</dbReference>
<dbReference type="AlphaFoldDB" id="A0A3M6UL93"/>
<evidence type="ECO:0000313" key="2">
    <source>
        <dbReference type="EMBL" id="RMX54294.1"/>
    </source>
</evidence>
<feature type="domain" description="Microbial-type PARG catalytic" evidence="1">
    <location>
        <begin position="66"/>
        <end position="214"/>
    </location>
</feature>
<keyword evidence="3" id="KW-1185">Reference proteome</keyword>
<name>A0A3M6UL93_POCDA</name>
<reference evidence="2 3" key="1">
    <citation type="journal article" date="2018" name="Sci. Rep.">
        <title>Comparative analysis of the Pocillopora damicornis genome highlights role of immune system in coral evolution.</title>
        <authorList>
            <person name="Cunning R."/>
            <person name="Bay R.A."/>
            <person name="Gillette P."/>
            <person name="Baker A.C."/>
            <person name="Traylor-Knowles N."/>
        </authorList>
    </citation>
    <scope>NUCLEOTIDE SEQUENCE [LARGE SCALE GENOMIC DNA]</scope>
    <source>
        <strain evidence="2">RSMAS</strain>
        <tissue evidence="2">Whole animal</tissue>
    </source>
</reference>
<gene>
    <name evidence="2" type="ORF">pdam_00011972</name>
</gene>
<dbReference type="PANTHER" id="PTHR35596:SF1">
    <property type="entry name" value="MICROBIAL-TYPE PARG CATALYTIC DOMAIN-CONTAINING PROTEIN"/>
    <property type="match status" value="1"/>
</dbReference>
<dbReference type="PANTHER" id="PTHR35596">
    <property type="entry name" value="DUF2263 DOMAIN-CONTAINING PROTEIN"/>
    <property type="match status" value="1"/>
</dbReference>
<dbReference type="EMBL" id="RCHS01001288">
    <property type="protein sequence ID" value="RMX54294.1"/>
    <property type="molecule type" value="Genomic_DNA"/>
</dbReference>
<dbReference type="Pfam" id="PF10021">
    <property type="entry name" value="PARG_cat_microb"/>
    <property type="match status" value="1"/>
</dbReference>
<sequence>KKGLDATKKHIWYINTKTASAINRTHHHRIDMASKRAGGVIFDHKAWLSEFRSSKNFRELRSEIMQQTLKACESFKYTLEDGSEVVFSNYESVSRDARETTLYTDEEPPGRHVKGDEDSCFKTEVIVVNADCLEEAILLKNKGFNPAVLNMASPKRPGGGYLSGAGAQEENLFRRTNYVQHLADPEKKFDPSREWKYRIPEFSCIYSKNVFIIRASEAEGYKFLANPVPMSFLALPAYPNPTLTKDKKKLIPLIAENTKRKIRCLLSAGLYYGHDSLVLSALGCGAFRNPASHMAQLFKDVLSEGIFANRYKHISFAILDDHNARGDGNFKPFLEVFADCT</sequence>
<comment type="caution">
    <text evidence="2">The sequence shown here is derived from an EMBL/GenBank/DDBJ whole genome shotgun (WGS) entry which is preliminary data.</text>
</comment>
<organism evidence="2 3">
    <name type="scientific">Pocillopora damicornis</name>
    <name type="common">Cauliflower coral</name>
    <name type="synonym">Millepora damicornis</name>
    <dbReference type="NCBI Taxonomy" id="46731"/>
    <lineage>
        <taxon>Eukaryota</taxon>
        <taxon>Metazoa</taxon>
        <taxon>Cnidaria</taxon>
        <taxon>Anthozoa</taxon>
        <taxon>Hexacorallia</taxon>
        <taxon>Scleractinia</taxon>
        <taxon>Astrocoeniina</taxon>
        <taxon>Pocilloporidae</taxon>
        <taxon>Pocillopora</taxon>
    </lineage>
</organism>
<dbReference type="OrthoDB" id="9985428at2759"/>
<proteinExistence type="predicted"/>
<dbReference type="InterPro" id="IPR012664">
    <property type="entry name" value="CHP02452"/>
</dbReference>
<dbReference type="Gene3D" id="3.40.220.10">
    <property type="entry name" value="Leucine Aminopeptidase, subunit E, domain 1"/>
    <property type="match status" value="1"/>
</dbReference>
<evidence type="ECO:0000259" key="1">
    <source>
        <dbReference type="Pfam" id="PF10021"/>
    </source>
</evidence>
<dbReference type="PIRSF" id="PIRSF014899">
    <property type="entry name" value="UCP014899"/>
    <property type="match status" value="1"/>
</dbReference>
<protein>
    <recommendedName>
        <fullName evidence="1">Microbial-type PARG catalytic domain-containing protein</fullName>
    </recommendedName>
</protein>
<dbReference type="Proteomes" id="UP000275408">
    <property type="component" value="Unassembled WGS sequence"/>
</dbReference>